<protein>
    <submittedName>
        <fullName evidence="3">YcxB family protein</fullName>
    </submittedName>
</protein>
<proteinExistence type="predicted"/>
<organism evidence="3 4">
    <name type="scientific">Suilimivivens aceti</name>
    <dbReference type="NCBI Taxonomy" id="2981774"/>
    <lineage>
        <taxon>Bacteria</taxon>
        <taxon>Bacillati</taxon>
        <taxon>Bacillota</taxon>
        <taxon>Clostridia</taxon>
        <taxon>Lachnospirales</taxon>
        <taxon>Lachnospiraceae</taxon>
        <taxon>Suilimivivens</taxon>
    </lineage>
</organism>
<evidence type="ECO:0000313" key="3">
    <source>
        <dbReference type="EMBL" id="MCU6745953.1"/>
    </source>
</evidence>
<sequence length="159" mass="17460">MEVEFDVQMTSADLYDYMLHHTFTSPSGLIGAVAGALMIVAGFAGSGALCTIAGIVILLYLPVSLFMRSKQQFLSNPAFRQPLHYRMDEEGITVSQGEHEECCKWEDMQKAISTMRSIVLYTSAVNATILPKKAMGEKTTAVIGVISTHMPPKKVKIRC</sequence>
<accession>A0ABT2T6S0</accession>
<evidence type="ECO:0000313" key="4">
    <source>
        <dbReference type="Proteomes" id="UP001652432"/>
    </source>
</evidence>
<evidence type="ECO:0000259" key="2">
    <source>
        <dbReference type="Pfam" id="PF14317"/>
    </source>
</evidence>
<dbReference type="InterPro" id="IPR025588">
    <property type="entry name" value="YcxB-like_C"/>
</dbReference>
<dbReference type="RefSeq" id="WP_262575956.1">
    <property type="nucleotide sequence ID" value="NZ_JAOQKJ010000022.1"/>
</dbReference>
<reference evidence="3 4" key="1">
    <citation type="journal article" date="2021" name="ISME Commun">
        <title>Automated analysis of genomic sequences facilitates high-throughput and comprehensive description of bacteria.</title>
        <authorList>
            <person name="Hitch T.C.A."/>
        </authorList>
    </citation>
    <scope>NUCLEOTIDE SEQUENCE [LARGE SCALE GENOMIC DNA]</scope>
    <source>
        <strain evidence="3 4">Sanger_18</strain>
    </source>
</reference>
<dbReference type="Pfam" id="PF14317">
    <property type="entry name" value="YcxB"/>
    <property type="match status" value="1"/>
</dbReference>
<feature type="domain" description="YcxB-like C-terminal" evidence="2">
    <location>
        <begin position="88"/>
        <end position="135"/>
    </location>
</feature>
<keyword evidence="1" id="KW-1133">Transmembrane helix</keyword>
<keyword evidence="1" id="KW-0812">Transmembrane</keyword>
<keyword evidence="1" id="KW-0472">Membrane</keyword>
<dbReference type="Proteomes" id="UP001652432">
    <property type="component" value="Unassembled WGS sequence"/>
</dbReference>
<name>A0ABT2T6S0_9FIRM</name>
<keyword evidence="4" id="KW-1185">Reference proteome</keyword>
<evidence type="ECO:0000256" key="1">
    <source>
        <dbReference type="SAM" id="Phobius"/>
    </source>
</evidence>
<gene>
    <name evidence="3" type="ORF">OCV77_15905</name>
</gene>
<feature type="transmembrane region" description="Helical" evidence="1">
    <location>
        <begin position="28"/>
        <end position="61"/>
    </location>
</feature>
<comment type="caution">
    <text evidence="3">The sequence shown here is derived from an EMBL/GenBank/DDBJ whole genome shotgun (WGS) entry which is preliminary data.</text>
</comment>
<dbReference type="EMBL" id="JAOQKJ010000022">
    <property type="protein sequence ID" value="MCU6745953.1"/>
    <property type="molecule type" value="Genomic_DNA"/>
</dbReference>